<comment type="caution">
    <text evidence="9">The sequence shown here is derived from an EMBL/GenBank/DDBJ whole genome shotgun (WGS) entry which is preliminary data.</text>
</comment>
<dbReference type="InterPro" id="IPR020593">
    <property type="entry name" value="G-glutamylP_reductase_CS"/>
</dbReference>
<evidence type="ECO:0000259" key="8">
    <source>
        <dbReference type="Pfam" id="PF00171"/>
    </source>
</evidence>
<dbReference type="Gene3D" id="3.40.309.10">
    <property type="entry name" value="Aldehyde Dehydrogenase, Chain A, domain 2"/>
    <property type="match status" value="1"/>
</dbReference>
<comment type="similarity">
    <text evidence="7">Belongs to the gamma-glutamyl phosphate reductase family.</text>
</comment>
<dbReference type="UniPathway" id="UPA00098">
    <property type="reaction ID" value="UER00360"/>
</dbReference>
<dbReference type="NCBIfam" id="NF001221">
    <property type="entry name" value="PRK00197.1"/>
    <property type="match status" value="1"/>
</dbReference>
<gene>
    <name evidence="7" type="primary">proA</name>
    <name evidence="9" type="ORF">CQA43_03820</name>
</gene>
<dbReference type="PIRSF" id="PIRSF000151">
    <property type="entry name" value="GPR"/>
    <property type="match status" value="1"/>
</dbReference>
<sequence length="418" mass="46364">MSLQEQLQKTKESKKMLATLPHQTRISFLYDCADLLLEAQNVIIDANQKDLNAAKELDLSNAMMERLELNPKKILNMAESLRQIADFPDPLNRILGGFTNHCGLRIQKVSVPLGVIATIYESRPNVTSDVAALCFKSGNACVLKGGKEAQRSNEAIMRVFHQMLKKYHLPLDCMVLLPFMKDREELKELLSAKDSIDLVIPRGGEGLISFVSENAKVPVIKHDKGVCHIFAHHTCKIPESIAVIVNAKTSRPSTCNACETLLVERVFAKEFLPQVAESLKQNGTILKGDEESCAILKVSGIICEQIPLEDYYIEYGENILNLRIVKDTEEAIEHIEKFGSGHSEAILSEDYSTIEHFLNVVDSACVYANASTRFSDGGEFGYGAEVGISTSKIHARGPMGVESLTIYKYKVYGNGQVR</sequence>
<dbReference type="OrthoDB" id="9809970at2"/>
<comment type="pathway">
    <text evidence="1 7">Amino-acid biosynthesis; L-proline biosynthesis; L-glutamate 5-semialdehyde from L-glutamate: step 2/2.</text>
</comment>
<reference evidence="9 10" key="1">
    <citation type="submission" date="2018-04" db="EMBL/GenBank/DDBJ databases">
        <title>Novel Campyloabacter and Helicobacter Species and Strains.</title>
        <authorList>
            <person name="Mannion A.J."/>
            <person name="Shen Z."/>
            <person name="Fox J.G."/>
        </authorList>
    </citation>
    <scope>NUCLEOTIDE SEQUENCE [LARGE SCALE GENOMIC DNA]</scope>
    <source>
        <strain evidence="9 10">MIT 99-5101</strain>
    </source>
</reference>
<dbReference type="PANTHER" id="PTHR11063:SF8">
    <property type="entry name" value="DELTA-1-PYRROLINE-5-CARBOXYLATE SYNTHASE"/>
    <property type="match status" value="1"/>
</dbReference>
<dbReference type="InterPro" id="IPR016162">
    <property type="entry name" value="Ald_DH_N"/>
</dbReference>
<dbReference type="GeneID" id="82535410"/>
<dbReference type="RefSeq" id="WP_115551299.1">
    <property type="nucleotide sequence ID" value="NZ_CAONBV010000017.1"/>
</dbReference>
<dbReference type="HAMAP" id="MF_00412">
    <property type="entry name" value="ProA"/>
    <property type="match status" value="1"/>
</dbReference>
<dbReference type="NCBIfam" id="TIGR00407">
    <property type="entry name" value="proA"/>
    <property type="match status" value="1"/>
</dbReference>
<protein>
    <recommendedName>
        <fullName evidence="7">Gamma-glutamyl phosphate reductase</fullName>
        <shortName evidence="7">GPR</shortName>
        <ecNumber evidence="7">1.2.1.41</ecNumber>
    </recommendedName>
    <alternativeName>
        <fullName evidence="7">Glutamate-5-semialdehyde dehydrogenase</fullName>
    </alternativeName>
    <alternativeName>
        <fullName evidence="7">Glutamyl-gamma-semialdehyde dehydrogenase</fullName>
        <shortName evidence="7">GSA dehydrogenase</shortName>
    </alternativeName>
</protein>
<dbReference type="PANTHER" id="PTHR11063">
    <property type="entry name" value="GLUTAMATE SEMIALDEHYDE DEHYDROGENASE"/>
    <property type="match status" value="1"/>
</dbReference>
<keyword evidence="4 7" id="KW-0521">NADP</keyword>
<proteinExistence type="inferred from homology"/>
<evidence type="ECO:0000256" key="7">
    <source>
        <dbReference type="HAMAP-Rule" id="MF_00412"/>
    </source>
</evidence>
<name>A0A3D8IDN8_9HELI</name>
<dbReference type="InterPro" id="IPR015590">
    <property type="entry name" value="Aldehyde_DH_dom"/>
</dbReference>
<dbReference type="CDD" id="cd07079">
    <property type="entry name" value="ALDH_F18-19_ProA-GPR"/>
    <property type="match status" value="1"/>
</dbReference>
<dbReference type="InterPro" id="IPR016161">
    <property type="entry name" value="Ald_DH/histidinol_DH"/>
</dbReference>
<dbReference type="SUPFAM" id="SSF53720">
    <property type="entry name" value="ALDH-like"/>
    <property type="match status" value="1"/>
</dbReference>
<evidence type="ECO:0000256" key="3">
    <source>
        <dbReference type="ARBA" id="ARBA00022650"/>
    </source>
</evidence>
<comment type="subcellular location">
    <subcellularLocation>
        <location evidence="7">Cytoplasm</location>
    </subcellularLocation>
</comment>
<organism evidence="9 10">
    <name type="scientific">Helicobacter ganmani</name>
    <dbReference type="NCBI Taxonomy" id="60246"/>
    <lineage>
        <taxon>Bacteria</taxon>
        <taxon>Pseudomonadati</taxon>
        <taxon>Campylobacterota</taxon>
        <taxon>Epsilonproteobacteria</taxon>
        <taxon>Campylobacterales</taxon>
        <taxon>Helicobacteraceae</taxon>
        <taxon>Helicobacter</taxon>
    </lineage>
</organism>
<keyword evidence="10" id="KW-1185">Reference proteome</keyword>
<dbReference type="PROSITE" id="PS01223">
    <property type="entry name" value="PROA"/>
    <property type="match status" value="1"/>
</dbReference>
<dbReference type="GO" id="GO:0055129">
    <property type="term" value="P:L-proline biosynthetic process"/>
    <property type="evidence" value="ECO:0007669"/>
    <property type="project" value="UniProtKB-UniRule"/>
</dbReference>
<dbReference type="Gene3D" id="3.40.605.10">
    <property type="entry name" value="Aldehyde Dehydrogenase, Chain A, domain 1"/>
    <property type="match status" value="1"/>
</dbReference>
<dbReference type="GO" id="GO:0050661">
    <property type="term" value="F:NADP binding"/>
    <property type="evidence" value="ECO:0007669"/>
    <property type="project" value="InterPro"/>
</dbReference>
<dbReference type="GO" id="GO:0005737">
    <property type="term" value="C:cytoplasm"/>
    <property type="evidence" value="ECO:0007669"/>
    <property type="project" value="UniProtKB-SubCell"/>
</dbReference>
<dbReference type="AlphaFoldDB" id="A0A3D8IDN8"/>
<evidence type="ECO:0000256" key="4">
    <source>
        <dbReference type="ARBA" id="ARBA00022857"/>
    </source>
</evidence>
<accession>A0A3D8IDN8</accession>
<evidence type="ECO:0000256" key="2">
    <source>
        <dbReference type="ARBA" id="ARBA00022605"/>
    </source>
</evidence>
<feature type="domain" description="Aldehyde dehydrogenase" evidence="8">
    <location>
        <begin position="6"/>
        <end position="281"/>
    </location>
</feature>
<evidence type="ECO:0000313" key="10">
    <source>
        <dbReference type="Proteomes" id="UP000256650"/>
    </source>
</evidence>
<keyword evidence="7" id="KW-0963">Cytoplasm</keyword>
<evidence type="ECO:0000256" key="5">
    <source>
        <dbReference type="ARBA" id="ARBA00023002"/>
    </source>
</evidence>
<dbReference type="EMBL" id="NXLS01000003">
    <property type="protein sequence ID" value="RDU63269.1"/>
    <property type="molecule type" value="Genomic_DNA"/>
</dbReference>
<comment type="catalytic activity">
    <reaction evidence="6 7">
        <text>L-glutamate 5-semialdehyde + phosphate + NADP(+) = L-glutamyl 5-phosphate + NADPH + H(+)</text>
        <dbReference type="Rhea" id="RHEA:19541"/>
        <dbReference type="ChEBI" id="CHEBI:15378"/>
        <dbReference type="ChEBI" id="CHEBI:43474"/>
        <dbReference type="ChEBI" id="CHEBI:57783"/>
        <dbReference type="ChEBI" id="CHEBI:58066"/>
        <dbReference type="ChEBI" id="CHEBI:58274"/>
        <dbReference type="ChEBI" id="CHEBI:58349"/>
        <dbReference type="EC" id="1.2.1.41"/>
    </reaction>
</comment>
<comment type="function">
    <text evidence="7">Catalyzes the NADPH-dependent reduction of L-glutamate 5-phosphate into L-glutamate 5-semialdehyde and phosphate. The product spontaneously undergoes cyclization to form 1-pyrroline-5-carboxylate.</text>
</comment>
<evidence type="ECO:0000256" key="1">
    <source>
        <dbReference type="ARBA" id="ARBA00004985"/>
    </source>
</evidence>
<dbReference type="InterPro" id="IPR000965">
    <property type="entry name" value="GPR_dom"/>
</dbReference>
<dbReference type="Proteomes" id="UP000256650">
    <property type="component" value="Unassembled WGS sequence"/>
</dbReference>
<dbReference type="EC" id="1.2.1.41" evidence="7"/>
<keyword evidence="5 7" id="KW-0560">Oxidoreductase</keyword>
<dbReference type="Pfam" id="PF00171">
    <property type="entry name" value="Aldedh"/>
    <property type="match status" value="1"/>
</dbReference>
<evidence type="ECO:0000313" key="9">
    <source>
        <dbReference type="EMBL" id="RDU63269.1"/>
    </source>
</evidence>
<keyword evidence="2 7" id="KW-0028">Amino-acid biosynthesis</keyword>
<dbReference type="InterPro" id="IPR016163">
    <property type="entry name" value="Ald_DH_C"/>
</dbReference>
<keyword evidence="3 7" id="KW-0641">Proline biosynthesis</keyword>
<evidence type="ECO:0000256" key="6">
    <source>
        <dbReference type="ARBA" id="ARBA00049024"/>
    </source>
</evidence>
<dbReference type="InterPro" id="IPR012134">
    <property type="entry name" value="Glu-5-SA_DH"/>
</dbReference>
<dbReference type="GO" id="GO:0004350">
    <property type="term" value="F:glutamate-5-semialdehyde dehydrogenase activity"/>
    <property type="evidence" value="ECO:0007669"/>
    <property type="project" value="UniProtKB-UniRule"/>
</dbReference>